<dbReference type="AlphaFoldDB" id="J6ETX9"/>
<sequence>MSFSNPLNVALLIPIAYLVFRAIVPQKPVPEVPPTTYTAGVYNWGPDKHPEVGIWKEYTPIELAESDGIKSKRILLAIAKMDKDHNIIERTVFDVSKGANFYGPAREITVHAPMRKQAAAWVQS</sequence>
<dbReference type="EMBL" id="ALBS01000299">
    <property type="protein sequence ID" value="EJT46232.1"/>
    <property type="molecule type" value="Genomic_DNA"/>
</dbReference>
<dbReference type="Proteomes" id="UP000002748">
    <property type="component" value="Unassembled WGS sequence"/>
</dbReference>
<dbReference type="Gene3D" id="3.10.120.10">
    <property type="entry name" value="Cytochrome b5-like heme/steroid binding domain"/>
    <property type="match status" value="1"/>
</dbReference>
<organism evidence="2 3">
    <name type="scientific">Trichosporon asahii var. asahii (strain ATCC 90039 / CBS 2479 / JCM 2466 / KCTC 7840 / NBRC 103889/ NCYC 2677 / UAMH 7654)</name>
    <name type="common">Yeast</name>
    <dbReference type="NCBI Taxonomy" id="1186058"/>
    <lineage>
        <taxon>Eukaryota</taxon>
        <taxon>Fungi</taxon>
        <taxon>Dikarya</taxon>
        <taxon>Basidiomycota</taxon>
        <taxon>Agaricomycotina</taxon>
        <taxon>Tremellomycetes</taxon>
        <taxon>Trichosporonales</taxon>
        <taxon>Trichosporonaceae</taxon>
        <taxon>Trichosporon</taxon>
    </lineage>
</organism>
<feature type="chain" id="PRO_5003787204" evidence="1">
    <location>
        <begin position="22"/>
        <end position="124"/>
    </location>
</feature>
<evidence type="ECO:0000313" key="3">
    <source>
        <dbReference type="Proteomes" id="UP000002748"/>
    </source>
</evidence>
<dbReference type="KEGG" id="tasa:A1Q1_05189"/>
<dbReference type="OrthoDB" id="547796at2759"/>
<dbReference type="RefSeq" id="XP_014177471.1">
    <property type="nucleotide sequence ID" value="XM_014321996.1"/>
</dbReference>
<feature type="signal peptide" evidence="1">
    <location>
        <begin position="1"/>
        <end position="21"/>
    </location>
</feature>
<keyword evidence="1" id="KW-0732">Signal</keyword>
<dbReference type="GeneID" id="25988701"/>
<dbReference type="InterPro" id="IPR036400">
    <property type="entry name" value="Cyt_B5-like_heme/steroid_sf"/>
</dbReference>
<protein>
    <submittedName>
        <fullName evidence="2">Uncharacterized protein</fullName>
    </submittedName>
</protein>
<dbReference type="HOGENOM" id="CLU_2049594_0_0_1"/>
<evidence type="ECO:0000313" key="2">
    <source>
        <dbReference type="EMBL" id="EJT46232.1"/>
    </source>
</evidence>
<name>J6ETX9_TRIAS</name>
<reference evidence="2 3" key="1">
    <citation type="journal article" date="2012" name="Eukaryot. Cell">
        <title>Draft genome sequence of CBS 2479, the standard type strain of Trichosporon asahii.</title>
        <authorList>
            <person name="Yang R.Y."/>
            <person name="Li H.T."/>
            <person name="Zhu H."/>
            <person name="Zhou G.P."/>
            <person name="Wang M."/>
            <person name="Wang L."/>
        </authorList>
    </citation>
    <scope>NUCLEOTIDE SEQUENCE [LARGE SCALE GENOMIC DNA]</scope>
    <source>
        <strain evidence="3">ATCC 90039 / CBS 2479 / JCM 2466 / KCTC 7840 / NCYC 2677 / UAMH 7654</strain>
    </source>
</reference>
<gene>
    <name evidence="2" type="ORF">A1Q1_05189</name>
</gene>
<accession>J6ETX9</accession>
<dbReference type="VEuPathDB" id="FungiDB:A1Q1_05189"/>
<proteinExistence type="predicted"/>
<comment type="caution">
    <text evidence="2">The sequence shown here is derived from an EMBL/GenBank/DDBJ whole genome shotgun (WGS) entry which is preliminary data.</text>
</comment>
<evidence type="ECO:0000256" key="1">
    <source>
        <dbReference type="SAM" id="SignalP"/>
    </source>
</evidence>